<evidence type="ECO:0000313" key="4">
    <source>
        <dbReference type="Proteomes" id="UP000616837"/>
    </source>
</evidence>
<accession>A0ABR8PB75</accession>
<proteinExistence type="predicted"/>
<comment type="caution">
    <text evidence="3">The sequence shown here is derived from an EMBL/GenBank/DDBJ whole genome shotgun (WGS) entry which is preliminary data.</text>
</comment>
<feature type="region of interest" description="Disordered" evidence="2">
    <location>
        <begin position="1"/>
        <end position="33"/>
    </location>
</feature>
<feature type="coiled-coil region" evidence="1">
    <location>
        <begin position="45"/>
        <end position="110"/>
    </location>
</feature>
<sequence length="206" mass="23287">MSEEVKKNVVNTEPEPKDKEKTNESKPEFTDEQQAYIDRIVSGIKNENKQKMADYEQKMGQAVEDKVNEQLAERERRAKMSAEEKAADDIKKLKAKNAQLSAQIEQRDRVSFGHSIADKYNVPSSMVGRLIGKTNEETENNMKSFADEYNKAVQAGVDSRLAGTKQPQIGSQANIDSTKKLLDLSLDEQTKLYKENPALYNQLASR</sequence>
<dbReference type="InterPro" id="IPR025580">
    <property type="entry name" value="Gp46"/>
</dbReference>
<keyword evidence="1" id="KW-0175">Coiled coil</keyword>
<evidence type="ECO:0000256" key="2">
    <source>
        <dbReference type="SAM" id="MobiDB-lite"/>
    </source>
</evidence>
<name>A0ABR8PB75_9LACO</name>
<dbReference type="Pfam" id="PF14265">
    <property type="entry name" value="DUF4355"/>
    <property type="match status" value="1"/>
</dbReference>
<gene>
    <name evidence="3" type="ORF">H9564_02270</name>
</gene>
<keyword evidence="4" id="KW-1185">Reference proteome</keyword>
<feature type="compositionally biased region" description="Basic and acidic residues" evidence="2">
    <location>
        <begin position="14"/>
        <end position="29"/>
    </location>
</feature>
<dbReference type="EMBL" id="JACSQW010000004">
    <property type="protein sequence ID" value="MBD7894557.1"/>
    <property type="molecule type" value="Genomic_DNA"/>
</dbReference>
<protein>
    <submittedName>
        <fullName evidence="3">DUF4355 domain-containing protein</fullName>
    </submittedName>
</protein>
<dbReference type="Proteomes" id="UP000616837">
    <property type="component" value="Unassembled WGS sequence"/>
</dbReference>
<evidence type="ECO:0000313" key="3">
    <source>
        <dbReference type="EMBL" id="MBD7894557.1"/>
    </source>
</evidence>
<organism evidence="3 4">
    <name type="scientific">Limosilactobacillus avistercoris</name>
    <dbReference type="NCBI Taxonomy" id="2762243"/>
    <lineage>
        <taxon>Bacteria</taxon>
        <taxon>Bacillati</taxon>
        <taxon>Bacillota</taxon>
        <taxon>Bacilli</taxon>
        <taxon>Lactobacillales</taxon>
        <taxon>Lactobacillaceae</taxon>
        <taxon>Limosilactobacillus</taxon>
    </lineage>
</organism>
<reference evidence="3 4" key="1">
    <citation type="submission" date="2020-08" db="EMBL/GenBank/DDBJ databases">
        <title>A Genomic Blueprint of the Chicken Gut Microbiome.</title>
        <authorList>
            <person name="Gilroy R."/>
            <person name="Ravi A."/>
            <person name="Getino M."/>
            <person name="Pursley I."/>
            <person name="Horton D.L."/>
            <person name="Alikhan N.-F."/>
            <person name="Baker D."/>
            <person name="Gharbi K."/>
            <person name="Hall N."/>
            <person name="Watson M."/>
            <person name="Adriaenssens E.M."/>
            <person name="Foster-Nyarko E."/>
            <person name="Jarju S."/>
            <person name="Secka A."/>
            <person name="Antonio M."/>
            <person name="Oren A."/>
            <person name="Chaudhuri R."/>
            <person name="La Ragione R.M."/>
            <person name="Hildebrand F."/>
            <person name="Pallen M.J."/>
        </authorList>
    </citation>
    <scope>NUCLEOTIDE SEQUENCE [LARGE SCALE GENOMIC DNA]</scope>
    <source>
        <strain evidence="3 4">Sa3CUN2</strain>
    </source>
</reference>
<evidence type="ECO:0000256" key="1">
    <source>
        <dbReference type="SAM" id="Coils"/>
    </source>
</evidence>
<dbReference type="RefSeq" id="WP_191683932.1">
    <property type="nucleotide sequence ID" value="NZ_JACSQW010000004.1"/>
</dbReference>